<organism evidence="1 2">
    <name type="scientific">Porphyromonas uenonis 60-3</name>
    <dbReference type="NCBI Taxonomy" id="596327"/>
    <lineage>
        <taxon>Bacteria</taxon>
        <taxon>Pseudomonadati</taxon>
        <taxon>Bacteroidota</taxon>
        <taxon>Bacteroidia</taxon>
        <taxon>Bacteroidales</taxon>
        <taxon>Porphyromonadaceae</taxon>
        <taxon>Porphyromonas</taxon>
    </lineage>
</organism>
<proteinExistence type="predicted"/>
<accession>C2MA60</accession>
<keyword evidence="2" id="KW-1185">Reference proteome</keyword>
<dbReference type="AlphaFoldDB" id="C2MA60"/>
<evidence type="ECO:0000313" key="1">
    <source>
        <dbReference type="EMBL" id="EEK17390.1"/>
    </source>
</evidence>
<reference evidence="1 2" key="1">
    <citation type="submission" date="2009-04" db="EMBL/GenBank/DDBJ databases">
        <authorList>
            <person name="Sebastian Y."/>
            <person name="Madupu R."/>
            <person name="Durkin A.S."/>
            <person name="Torralba M."/>
            <person name="Methe B."/>
            <person name="Sutton G.G."/>
            <person name="Strausberg R.L."/>
            <person name="Nelson K.E."/>
        </authorList>
    </citation>
    <scope>NUCLEOTIDE SEQUENCE [LARGE SCALE GENOMIC DNA]</scope>
    <source>
        <strain evidence="1 2">60-3</strain>
    </source>
</reference>
<dbReference type="Proteomes" id="UP000003303">
    <property type="component" value="Unassembled WGS sequence"/>
</dbReference>
<dbReference type="EMBL" id="ACLR01000069">
    <property type="protein sequence ID" value="EEK17390.1"/>
    <property type="molecule type" value="Genomic_DNA"/>
</dbReference>
<protein>
    <submittedName>
        <fullName evidence="1">Uncharacterized protein</fullName>
    </submittedName>
</protein>
<comment type="caution">
    <text evidence="1">The sequence shown here is derived from an EMBL/GenBank/DDBJ whole genome shotgun (WGS) entry which is preliminary data.</text>
</comment>
<dbReference type="STRING" id="596327.PORUE0001_0010"/>
<name>C2MA60_9PORP</name>
<gene>
    <name evidence="1" type="ORF">PORUE0001_0010</name>
</gene>
<evidence type="ECO:0000313" key="2">
    <source>
        <dbReference type="Proteomes" id="UP000003303"/>
    </source>
</evidence>
<sequence length="37" mass="3900">MLLAHTTPIDGANILFFISLLVSSPQGFGEIGADEQP</sequence>